<dbReference type="CDD" id="cd03225">
    <property type="entry name" value="ABC_cobalt_CbiO_domain1"/>
    <property type="match status" value="1"/>
</dbReference>
<comment type="caution">
    <text evidence="6">The sequence shown here is derived from an EMBL/GenBank/DDBJ whole genome shotgun (WGS) entry which is preliminary data.</text>
</comment>
<reference evidence="6 7" key="1">
    <citation type="submission" date="2011-12" db="EMBL/GenBank/DDBJ databases">
        <title>Whole genome shotgun sequence of Gordonia effusa NBRC 100432.</title>
        <authorList>
            <person name="Yoshida I."/>
            <person name="Takarada H."/>
            <person name="Hosoyama A."/>
            <person name="Tsuchikane K."/>
            <person name="Katsumata H."/>
            <person name="Yamazaki S."/>
            <person name="Fujita N."/>
        </authorList>
    </citation>
    <scope>NUCLEOTIDE SEQUENCE [LARGE SCALE GENOMIC DNA]</scope>
    <source>
        <strain evidence="6 7">NBRC 100432</strain>
    </source>
</reference>
<dbReference type="GO" id="GO:0005524">
    <property type="term" value="F:ATP binding"/>
    <property type="evidence" value="ECO:0007669"/>
    <property type="project" value="UniProtKB-KW"/>
</dbReference>
<dbReference type="InterPro" id="IPR003439">
    <property type="entry name" value="ABC_transporter-like_ATP-bd"/>
</dbReference>
<dbReference type="eggNOG" id="COG0488">
    <property type="taxonomic scope" value="Bacteria"/>
</dbReference>
<dbReference type="Gene3D" id="3.40.50.300">
    <property type="entry name" value="P-loop containing nucleotide triphosphate hydrolases"/>
    <property type="match status" value="2"/>
</dbReference>
<organism evidence="6 7">
    <name type="scientific">Gordonia effusa NBRC 100432</name>
    <dbReference type="NCBI Taxonomy" id="1077974"/>
    <lineage>
        <taxon>Bacteria</taxon>
        <taxon>Bacillati</taxon>
        <taxon>Actinomycetota</taxon>
        <taxon>Actinomycetes</taxon>
        <taxon>Mycobacteriales</taxon>
        <taxon>Gordoniaceae</taxon>
        <taxon>Gordonia</taxon>
    </lineage>
</organism>
<dbReference type="EMBL" id="BAEH01000084">
    <property type="protein sequence ID" value="GAB19419.1"/>
    <property type="molecule type" value="Genomic_DNA"/>
</dbReference>
<keyword evidence="7" id="KW-1185">Reference proteome</keyword>
<keyword evidence="1" id="KW-0813">Transport</keyword>
<sequence>MESLMSTSPISAVNPSAPASITLSDVTFTWPDGTSVFSHLSSTIPSGVTSIVGANGAGKTTLLRLIAGDLRPTSGSITVPGTIGLVDQHPQDNQAHTVADVLGITQRVAALRRIESGSVDPDDYTLIGDDWDIEARAIAEMSGIGLDTLELDRAVGEISGGEATLLAIAARLLDRPDVLILDEPTNNLDQRARRLLFDAVDRFSGSVLLISHDLELLERVETTVELYRGELRAFGGPYSLYRQTIESEQSSVAAAVVTASNDLRKQKREMIDAQTKLAHRARTARKAEAEKRVPKIIAHGRRSAAQVSAGKLRTDVIADVDAARGRLDDVAADVRKDLTAKILLPEISMATRREVVVDDQLAVDGPERIRIAGANGSGKTTMLRRIIDESAIRVPYCFVPQLITFDDEDRSIAQAMADAHPELTPMELHSALARMLFRGERSKQQLSTLSGGERLRVALAIGLAGTMPAELLIVDEPTNNLDIETVEQLATALSDWTGALLLVSHDENFVERVGITRTVTVS</sequence>
<dbReference type="FunFam" id="3.40.50.300:FF:001320">
    <property type="entry name" value="Heme ABC transporter ATP-binding protein"/>
    <property type="match status" value="1"/>
</dbReference>
<dbReference type="Proteomes" id="UP000035034">
    <property type="component" value="Unassembled WGS sequence"/>
</dbReference>
<keyword evidence="2" id="KW-0677">Repeat</keyword>
<proteinExistence type="predicted"/>
<dbReference type="InterPro" id="IPR015856">
    <property type="entry name" value="ABC_transpr_CbiO/EcfA_su"/>
</dbReference>
<dbReference type="PANTHER" id="PTHR19211">
    <property type="entry name" value="ATP-BINDING TRANSPORT PROTEIN-RELATED"/>
    <property type="match status" value="1"/>
</dbReference>
<dbReference type="InterPro" id="IPR050611">
    <property type="entry name" value="ABCF"/>
</dbReference>
<evidence type="ECO:0000313" key="6">
    <source>
        <dbReference type="EMBL" id="GAB19419.1"/>
    </source>
</evidence>
<dbReference type="InterPro" id="IPR003593">
    <property type="entry name" value="AAA+_ATPase"/>
</dbReference>
<dbReference type="InterPro" id="IPR027417">
    <property type="entry name" value="P-loop_NTPase"/>
</dbReference>
<dbReference type="STRING" id="1077974.GOEFS_084_00050"/>
<evidence type="ECO:0000259" key="5">
    <source>
        <dbReference type="PROSITE" id="PS50893"/>
    </source>
</evidence>
<dbReference type="PROSITE" id="PS50893">
    <property type="entry name" value="ABC_TRANSPORTER_2"/>
    <property type="match status" value="1"/>
</dbReference>
<evidence type="ECO:0000256" key="2">
    <source>
        <dbReference type="ARBA" id="ARBA00022737"/>
    </source>
</evidence>
<keyword evidence="4 6" id="KW-0067">ATP-binding</keyword>
<name>H0R2W8_9ACTN</name>
<dbReference type="Pfam" id="PF00005">
    <property type="entry name" value="ABC_tran"/>
    <property type="match status" value="1"/>
</dbReference>
<feature type="domain" description="ABC transporter" evidence="5">
    <location>
        <begin position="21"/>
        <end position="253"/>
    </location>
</feature>
<dbReference type="GO" id="GO:0016887">
    <property type="term" value="F:ATP hydrolysis activity"/>
    <property type="evidence" value="ECO:0007669"/>
    <property type="project" value="InterPro"/>
</dbReference>
<evidence type="ECO:0000256" key="4">
    <source>
        <dbReference type="ARBA" id="ARBA00022840"/>
    </source>
</evidence>
<dbReference type="AlphaFoldDB" id="H0R2W8"/>
<evidence type="ECO:0000256" key="1">
    <source>
        <dbReference type="ARBA" id="ARBA00022448"/>
    </source>
</evidence>
<evidence type="ECO:0000256" key="3">
    <source>
        <dbReference type="ARBA" id="ARBA00022741"/>
    </source>
</evidence>
<dbReference type="GO" id="GO:0016020">
    <property type="term" value="C:membrane"/>
    <property type="evidence" value="ECO:0007669"/>
    <property type="project" value="InterPro"/>
</dbReference>
<dbReference type="GO" id="GO:0022857">
    <property type="term" value="F:transmembrane transporter activity"/>
    <property type="evidence" value="ECO:0007669"/>
    <property type="project" value="UniProtKB-ARBA"/>
</dbReference>
<accession>H0R2W8</accession>
<gene>
    <name evidence="6" type="ORF">GOEFS_084_00050</name>
</gene>
<evidence type="ECO:0000313" key="7">
    <source>
        <dbReference type="Proteomes" id="UP000035034"/>
    </source>
</evidence>
<protein>
    <submittedName>
        <fullName evidence="6">Putative ABC transporter ATP-binding protein</fullName>
    </submittedName>
</protein>
<dbReference type="SMART" id="SM00382">
    <property type="entry name" value="AAA"/>
    <property type="match status" value="2"/>
</dbReference>
<dbReference type="SUPFAM" id="SSF52540">
    <property type="entry name" value="P-loop containing nucleoside triphosphate hydrolases"/>
    <property type="match status" value="2"/>
</dbReference>
<keyword evidence="3" id="KW-0547">Nucleotide-binding</keyword>
<dbReference type="PANTHER" id="PTHR19211:SF6">
    <property type="entry name" value="BLL7188 PROTEIN"/>
    <property type="match status" value="1"/>
</dbReference>